<dbReference type="STRING" id="649349.Lbys_1133"/>
<comment type="similarity">
    <text evidence="4">Belongs to the glutamate--cysteine ligase type 2 family. YbdK subfamily.</text>
</comment>
<dbReference type="EC" id="6.3.2.2" evidence="4"/>
<dbReference type="GO" id="GO:0004357">
    <property type="term" value="F:glutamate-cysteine ligase activity"/>
    <property type="evidence" value="ECO:0007669"/>
    <property type="project" value="UniProtKB-EC"/>
</dbReference>
<dbReference type="RefSeq" id="WP_013407905.1">
    <property type="nucleotide sequence ID" value="NC_014655.1"/>
</dbReference>
<dbReference type="PANTHER" id="PTHR36510">
    <property type="entry name" value="GLUTAMATE--CYSTEINE LIGASE 2-RELATED"/>
    <property type="match status" value="1"/>
</dbReference>
<dbReference type="NCBIfam" id="TIGR02050">
    <property type="entry name" value="gshA_cyan_rel"/>
    <property type="match status" value="1"/>
</dbReference>
<proteinExistence type="inferred from homology"/>
<keyword evidence="1 4" id="KW-0436">Ligase</keyword>
<dbReference type="NCBIfam" id="NF010039">
    <property type="entry name" value="PRK13515.1"/>
    <property type="match status" value="1"/>
</dbReference>
<dbReference type="Proteomes" id="UP000007435">
    <property type="component" value="Chromosome"/>
</dbReference>
<reference key="1">
    <citation type="submission" date="2010-11" db="EMBL/GenBank/DDBJ databases">
        <title>The complete genome of Leadbetterella byssophila DSM 17132.</title>
        <authorList>
            <consortium name="US DOE Joint Genome Institute (JGI-PGF)"/>
            <person name="Lucas S."/>
            <person name="Copeland A."/>
            <person name="Lapidus A."/>
            <person name="Glavina del Rio T."/>
            <person name="Dalin E."/>
            <person name="Tice H."/>
            <person name="Bruce D."/>
            <person name="Goodwin L."/>
            <person name="Pitluck S."/>
            <person name="Kyrpides N."/>
            <person name="Mavromatis K."/>
            <person name="Ivanova N."/>
            <person name="Teshima H."/>
            <person name="Brettin T."/>
            <person name="Detter J.C."/>
            <person name="Han C."/>
            <person name="Tapia R."/>
            <person name="Land M."/>
            <person name="Hauser L."/>
            <person name="Markowitz V."/>
            <person name="Cheng J.-F."/>
            <person name="Hugenholtz P."/>
            <person name="Woyke T."/>
            <person name="Wu D."/>
            <person name="Tindall B."/>
            <person name="Pomrenke H.G."/>
            <person name="Brambilla E."/>
            <person name="Klenk H.-P."/>
            <person name="Eisen J.A."/>
        </authorList>
    </citation>
    <scope>NUCLEOTIDE SEQUENCE [LARGE SCALE GENOMIC DNA]</scope>
    <source>
        <strain>DSM 17132</strain>
    </source>
</reference>
<organism evidence="5 6">
    <name type="scientific">Leadbetterella byssophila (strain DSM 17132 / JCM 16389 / KACC 11308 / NBRC 106382 / 4M15)</name>
    <dbReference type="NCBI Taxonomy" id="649349"/>
    <lineage>
        <taxon>Bacteria</taxon>
        <taxon>Pseudomonadati</taxon>
        <taxon>Bacteroidota</taxon>
        <taxon>Cytophagia</taxon>
        <taxon>Cytophagales</taxon>
        <taxon>Leadbetterellaceae</taxon>
        <taxon>Leadbetterella</taxon>
    </lineage>
</organism>
<evidence type="ECO:0000313" key="5">
    <source>
        <dbReference type="EMBL" id="ADQ16855.1"/>
    </source>
</evidence>
<sequence length="365" mass="42321">MGLFTLGIEEEFQTIDPETRELKSHMSKIVEGGRIILQERIKQEMHQAVVEMGTNICTNIQEARDEVTFLRQKLLELAENQGLKVAAAGTHPFSDWQHQLITEDDRYNKLIDEMRDVARGNLIFGLHVHVGIDDRNDAIKIMNQLRYFLPHIFALSVNSPFWCGRNTGFHSYRAKVFDKFPRTGIPEHFESAAEYDDYLRLLIKTGCIDNGKKIWWDLRLHPFYPTIEFRICDVPMRVDETICLASIMQALVAKLYSLKEKNLSYRTYPKHLINENKWRAGRYGIHSNLIDFGIESEVPYPKLVDELLEFIWDTAKDLGSTDEISYISQIMKNGTGADRQLRVYEETGCYNAVVDYIVEETKFGL</sequence>
<evidence type="ECO:0000256" key="2">
    <source>
        <dbReference type="ARBA" id="ARBA00022741"/>
    </source>
</evidence>
<evidence type="ECO:0000256" key="1">
    <source>
        <dbReference type="ARBA" id="ARBA00022598"/>
    </source>
</evidence>
<dbReference type="KEGG" id="lby:Lbys_1133"/>
<dbReference type="InterPro" id="IPR006336">
    <property type="entry name" value="GCS2"/>
</dbReference>
<gene>
    <name evidence="5" type="ordered locus">Lbys_1133</name>
</gene>
<evidence type="ECO:0000256" key="4">
    <source>
        <dbReference type="HAMAP-Rule" id="MF_01609"/>
    </source>
</evidence>
<comment type="catalytic activity">
    <reaction evidence="4">
        <text>L-cysteine + L-glutamate + ATP = gamma-L-glutamyl-L-cysteine + ADP + phosphate + H(+)</text>
        <dbReference type="Rhea" id="RHEA:13285"/>
        <dbReference type="ChEBI" id="CHEBI:15378"/>
        <dbReference type="ChEBI" id="CHEBI:29985"/>
        <dbReference type="ChEBI" id="CHEBI:30616"/>
        <dbReference type="ChEBI" id="CHEBI:35235"/>
        <dbReference type="ChEBI" id="CHEBI:43474"/>
        <dbReference type="ChEBI" id="CHEBI:58173"/>
        <dbReference type="ChEBI" id="CHEBI:456216"/>
        <dbReference type="EC" id="6.3.2.2"/>
    </reaction>
</comment>
<dbReference type="eggNOG" id="COG2170">
    <property type="taxonomic scope" value="Bacteria"/>
</dbReference>
<dbReference type="GO" id="GO:0042398">
    <property type="term" value="P:modified amino acid biosynthetic process"/>
    <property type="evidence" value="ECO:0007669"/>
    <property type="project" value="InterPro"/>
</dbReference>
<dbReference type="HAMAP" id="MF_01609">
    <property type="entry name" value="Glu_cys_ligase_2"/>
    <property type="match status" value="1"/>
</dbReference>
<dbReference type="InterPro" id="IPR050141">
    <property type="entry name" value="GCL_type2/YbdK_subfam"/>
</dbReference>
<dbReference type="Gene3D" id="3.30.590.20">
    <property type="match status" value="1"/>
</dbReference>
<dbReference type="PANTHER" id="PTHR36510:SF1">
    <property type="entry name" value="GLUTAMATE--CYSTEINE LIGASE 2-RELATED"/>
    <property type="match status" value="1"/>
</dbReference>
<name>E4RTJ8_LEAB4</name>
<keyword evidence="6" id="KW-1185">Reference proteome</keyword>
<dbReference type="EMBL" id="CP002305">
    <property type="protein sequence ID" value="ADQ16855.1"/>
    <property type="molecule type" value="Genomic_DNA"/>
</dbReference>
<dbReference type="Pfam" id="PF04107">
    <property type="entry name" value="GCS2"/>
    <property type="match status" value="1"/>
</dbReference>
<comment type="function">
    <text evidence="4">ATP-dependent carboxylate-amine ligase which exhibits weak glutamate--cysteine ligase activity.</text>
</comment>
<dbReference type="InterPro" id="IPR014746">
    <property type="entry name" value="Gln_synth/guanido_kin_cat_dom"/>
</dbReference>
<protein>
    <recommendedName>
        <fullName evidence="4">Putative glutamate--cysteine ligase 2</fullName>
        <ecNumber evidence="4">6.3.2.2</ecNumber>
    </recommendedName>
    <alternativeName>
        <fullName evidence="4">Gamma-glutamylcysteine synthetase 2</fullName>
        <shortName evidence="4">GCS 2</shortName>
        <shortName evidence="4">Gamma-GCS 2</shortName>
    </alternativeName>
</protein>
<dbReference type="SUPFAM" id="SSF55931">
    <property type="entry name" value="Glutamine synthetase/guanido kinase"/>
    <property type="match status" value="1"/>
</dbReference>
<dbReference type="InterPro" id="IPR011793">
    <property type="entry name" value="YbdK"/>
</dbReference>
<reference evidence="5 6" key="2">
    <citation type="journal article" date="2011" name="Stand. Genomic Sci.">
        <title>Complete genome sequence of Leadbetterella byssophila type strain (4M15).</title>
        <authorList>
            <person name="Abt B."/>
            <person name="Teshima H."/>
            <person name="Lucas S."/>
            <person name="Lapidus A."/>
            <person name="Del Rio T.G."/>
            <person name="Nolan M."/>
            <person name="Tice H."/>
            <person name="Cheng J.F."/>
            <person name="Pitluck S."/>
            <person name="Liolios K."/>
            <person name="Pagani I."/>
            <person name="Ivanova N."/>
            <person name="Mavromatis K."/>
            <person name="Pati A."/>
            <person name="Tapia R."/>
            <person name="Han C."/>
            <person name="Goodwin L."/>
            <person name="Chen A."/>
            <person name="Palaniappan K."/>
            <person name="Land M."/>
            <person name="Hauser L."/>
            <person name="Chang Y.J."/>
            <person name="Jeffries C.D."/>
            <person name="Rohde M."/>
            <person name="Goker M."/>
            <person name="Tindall B.J."/>
            <person name="Detter J.C."/>
            <person name="Woyke T."/>
            <person name="Bristow J."/>
            <person name="Eisen J.A."/>
            <person name="Markowitz V."/>
            <person name="Hugenholtz P."/>
            <person name="Klenk H.P."/>
            <person name="Kyrpides N.C."/>
        </authorList>
    </citation>
    <scope>NUCLEOTIDE SEQUENCE [LARGE SCALE GENOMIC DNA]</scope>
    <source>
        <strain evidence="6">DSM 17132 / JCM 16389 / KACC 11308 / NBRC 106382 / 4M15</strain>
    </source>
</reference>
<dbReference type="HOGENOM" id="CLU_044848_1_0_10"/>
<keyword evidence="2 4" id="KW-0547">Nucleotide-binding</keyword>
<dbReference type="AlphaFoldDB" id="E4RTJ8"/>
<keyword evidence="3 4" id="KW-0067">ATP-binding</keyword>
<evidence type="ECO:0000256" key="3">
    <source>
        <dbReference type="ARBA" id="ARBA00022840"/>
    </source>
</evidence>
<dbReference type="GO" id="GO:0005524">
    <property type="term" value="F:ATP binding"/>
    <property type="evidence" value="ECO:0007669"/>
    <property type="project" value="UniProtKB-KW"/>
</dbReference>
<dbReference type="OrthoDB" id="9769628at2"/>
<evidence type="ECO:0000313" key="6">
    <source>
        <dbReference type="Proteomes" id="UP000007435"/>
    </source>
</evidence>
<accession>E4RTJ8</accession>